<keyword evidence="1" id="KW-1133">Transmembrane helix</keyword>
<sequence>MDNLTDLVAVTNETLTDTTFIPTSDGFIEFCDNEVKKGLELWLLAMAIIPFLFSLIIIGFLLVAINAVGKIEAHSMEADNRMVNVRLNANKTTCQQLVKDAFRAFALKNKELAKIA</sequence>
<name>A0A6V7TN84_MELEN</name>
<dbReference type="EMBL" id="CAJEWN010000006">
    <property type="protein sequence ID" value="CAD2127765.1"/>
    <property type="molecule type" value="Genomic_DNA"/>
</dbReference>
<protein>
    <submittedName>
        <fullName evidence="2">Uncharacterized protein</fullName>
    </submittedName>
</protein>
<proteinExistence type="predicted"/>
<gene>
    <name evidence="2" type="ORF">MENT_LOCUS2015</name>
</gene>
<dbReference type="Proteomes" id="UP000580250">
    <property type="component" value="Unassembled WGS sequence"/>
</dbReference>
<dbReference type="OrthoDB" id="5896067at2759"/>
<keyword evidence="1" id="KW-0812">Transmembrane</keyword>
<evidence type="ECO:0000256" key="1">
    <source>
        <dbReference type="SAM" id="Phobius"/>
    </source>
</evidence>
<dbReference type="AlphaFoldDB" id="A0A6V7TN84"/>
<organism evidence="2 3">
    <name type="scientific">Meloidogyne enterolobii</name>
    <name type="common">Root-knot nematode worm</name>
    <name type="synonym">Meloidogyne mayaguensis</name>
    <dbReference type="NCBI Taxonomy" id="390850"/>
    <lineage>
        <taxon>Eukaryota</taxon>
        <taxon>Metazoa</taxon>
        <taxon>Ecdysozoa</taxon>
        <taxon>Nematoda</taxon>
        <taxon>Chromadorea</taxon>
        <taxon>Rhabditida</taxon>
        <taxon>Tylenchina</taxon>
        <taxon>Tylenchomorpha</taxon>
        <taxon>Tylenchoidea</taxon>
        <taxon>Meloidogynidae</taxon>
        <taxon>Meloidogyninae</taxon>
        <taxon>Meloidogyne</taxon>
    </lineage>
</organism>
<accession>A0A6V7TN84</accession>
<keyword evidence="1" id="KW-0472">Membrane</keyword>
<comment type="caution">
    <text evidence="2">The sequence shown here is derived from an EMBL/GenBank/DDBJ whole genome shotgun (WGS) entry which is preliminary data.</text>
</comment>
<reference evidence="2 3" key="1">
    <citation type="submission" date="2020-08" db="EMBL/GenBank/DDBJ databases">
        <authorList>
            <person name="Koutsovoulos G."/>
            <person name="Danchin GJ E."/>
        </authorList>
    </citation>
    <scope>NUCLEOTIDE SEQUENCE [LARGE SCALE GENOMIC DNA]</scope>
</reference>
<evidence type="ECO:0000313" key="2">
    <source>
        <dbReference type="EMBL" id="CAD2127765.1"/>
    </source>
</evidence>
<feature type="transmembrane region" description="Helical" evidence="1">
    <location>
        <begin position="42"/>
        <end position="68"/>
    </location>
</feature>
<evidence type="ECO:0000313" key="3">
    <source>
        <dbReference type="Proteomes" id="UP000580250"/>
    </source>
</evidence>